<evidence type="ECO:0000256" key="4">
    <source>
        <dbReference type="ARBA" id="ARBA00004435"/>
    </source>
</evidence>
<feature type="compositionally biased region" description="Acidic residues" evidence="19">
    <location>
        <begin position="1009"/>
        <end position="1034"/>
    </location>
</feature>
<dbReference type="GO" id="GO:0032391">
    <property type="term" value="C:photoreceptor connecting cilium"/>
    <property type="evidence" value="ECO:0007669"/>
    <property type="project" value="TreeGrafter"/>
</dbReference>
<dbReference type="AlphaFoldDB" id="A0A7F8QPS1"/>
<dbReference type="Proteomes" id="UP000245341">
    <property type="component" value="Unplaced"/>
</dbReference>
<keyword evidence="12" id="KW-0206">Cytoskeleton</keyword>
<evidence type="ECO:0000256" key="14">
    <source>
        <dbReference type="ARBA" id="ARBA00058876"/>
    </source>
</evidence>
<feature type="domain" description="C2" evidence="20">
    <location>
        <begin position="724"/>
        <end position="848"/>
    </location>
</feature>
<comment type="similarity">
    <text evidence="5">Belongs to the RPGRIP1 family.</text>
</comment>
<dbReference type="Pfam" id="PF11618">
    <property type="entry name" value="C2-C2_1"/>
    <property type="match status" value="1"/>
</dbReference>
<reference evidence="22" key="1">
    <citation type="submission" date="2025-08" db="UniProtKB">
        <authorList>
            <consortium name="RefSeq"/>
        </authorList>
    </citation>
    <scope>IDENTIFICATION</scope>
    <source>
        <tissue evidence="22">Liver</tissue>
    </source>
</reference>
<comment type="subcellular location">
    <subcellularLocation>
        <location evidence="4">Cell junction</location>
        <location evidence="4">Tight junction</location>
    </subcellularLocation>
    <subcellularLocation>
        <location evidence="3">Cytoplasm</location>
        <location evidence="3">Cytoskeleton</location>
        <location evidence="3">Cilium axoneme</location>
    </subcellularLocation>
    <subcellularLocation>
        <location evidence="1">Cytoplasm</location>
        <location evidence="1">Cytoskeleton</location>
        <location evidence="1">Cilium basal body</location>
    </subcellularLocation>
    <subcellularLocation>
        <location evidence="2">Cytoplasm</location>
        <location evidence="2">Cytoskeleton</location>
        <location evidence="2">Microtubule organizing center</location>
        <location evidence="2">Centrosome</location>
    </subcellularLocation>
</comment>
<evidence type="ECO:0000256" key="2">
    <source>
        <dbReference type="ARBA" id="ARBA00004300"/>
    </source>
</evidence>
<evidence type="ECO:0000256" key="19">
    <source>
        <dbReference type="SAM" id="MobiDB-lite"/>
    </source>
</evidence>
<feature type="coiled-coil region" evidence="18">
    <location>
        <begin position="439"/>
        <end position="501"/>
    </location>
</feature>
<dbReference type="GO" id="GO:0005923">
    <property type="term" value="C:bicellular tight junction"/>
    <property type="evidence" value="ECO:0007669"/>
    <property type="project" value="UniProtKB-SubCell"/>
</dbReference>
<dbReference type="GO" id="GO:0031870">
    <property type="term" value="F:thromboxane A2 receptor binding"/>
    <property type="evidence" value="ECO:0007669"/>
    <property type="project" value="TreeGrafter"/>
</dbReference>
<keyword evidence="6" id="KW-0796">Tight junction</keyword>
<dbReference type="PANTHER" id="PTHR14240">
    <property type="entry name" value="RETINITIS PIGMENTOSA GTPASE REGULATOR-INTERACTING PROTEIN"/>
    <property type="match status" value="1"/>
</dbReference>
<feature type="coiled-coil region" evidence="18">
    <location>
        <begin position="201"/>
        <end position="256"/>
    </location>
</feature>
<feature type="region of interest" description="Disordered" evidence="19">
    <location>
        <begin position="1"/>
        <end position="40"/>
    </location>
</feature>
<dbReference type="CTD" id="23322"/>
<dbReference type="CDD" id="cd00030">
    <property type="entry name" value="C2"/>
    <property type="match status" value="1"/>
</dbReference>
<dbReference type="Pfam" id="PF18111">
    <property type="entry name" value="RPGR1_C"/>
    <property type="match status" value="1"/>
</dbReference>
<dbReference type="GO" id="GO:0046548">
    <property type="term" value="P:retinal rod cell development"/>
    <property type="evidence" value="ECO:0007669"/>
    <property type="project" value="TreeGrafter"/>
</dbReference>
<dbReference type="GO" id="GO:0009966">
    <property type="term" value="P:regulation of signal transduction"/>
    <property type="evidence" value="ECO:0007669"/>
    <property type="project" value="UniProtKB-ARBA"/>
</dbReference>
<feature type="compositionally biased region" description="Basic and acidic residues" evidence="19">
    <location>
        <begin position="980"/>
        <end position="992"/>
    </location>
</feature>
<evidence type="ECO:0000256" key="12">
    <source>
        <dbReference type="ARBA" id="ARBA00023212"/>
    </source>
</evidence>
<dbReference type="FunFam" id="2.60.40.150:FF:000075">
    <property type="entry name" value="protein fantom isoform X1"/>
    <property type="match status" value="1"/>
</dbReference>
<evidence type="ECO:0000256" key="6">
    <source>
        <dbReference type="ARBA" id="ARBA00022427"/>
    </source>
</evidence>
<feature type="domain" description="C2" evidence="20">
    <location>
        <begin position="528"/>
        <end position="664"/>
    </location>
</feature>
<feature type="compositionally biased region" description="Polar residues" evidence="19">
    <location>
        <begin position="28"/>
        <end position="40"/>
    </location>
</feature>
<dbReference type="SMART" id="SM00239">
    <property type="entry name" value="C2"/>
    <property type="match status" value="1"/>
</dbReference>
<name>A0A7F8QPS1_LEPWE</name>
<keyword evidence="13" id="KW-0966">Cell projection</keyword>
<dbReference type="Gene3D" id="2.60.40.150">
    <property type="entry name" value="C2 domain"/>
    <property type="match status" value="3"/>
</dbReference>
<feature type="region of interest" description="Disordered" evidence="19">
    <location>
        <begin position="717"/>
        <end position="736"/>
    </location>
</feature>
<evidence type="ECO:0000256" key="18">
    <source>
        <dbReference type="SAM" id="Coils"/>
    </source>
</evidence>
<keyword evidence="21" id="KW-1185">Reference proteome</keyword>
<dbReference type="Pfam" id="PF00168">
    <property type="entry name" value="C2"/>
    <property type="match status" value="1"/>
</dbReference>
<dbReference type="InterPro" id="IPR031139">
    <property type="entry name" value="RPGRIP1_fam"/>
</dbReference>
<evidence type="ECO:0000256" key="17">
    <source>
        <dbReference type="ARBA" id="ARBA00082462"/>
    </source>
</evidence>
<proteinExistence type="inferred from homology"/>
<evidence type="ECO:0000256" key="9">
    <source>
        <dbReference type="ARBA" id="ARBA00022949"/>
    </source>
</evidence>
<keyword evidence="10 18" id="KW-0175">Coiled coil</keyword>
<evidence type="ECO:0000256" key="13">
    <source>
        <dbReference type="ARBA" id="ARBA00023273"/>
    </source>
</evidence>
<feature type="coiled-coil region" evidence="18">
    <location>
        <begin position="105"/>
        <end position="139"/>
    </location>
</feature>
<keyword evidence="11" id="KW-0969">Cilium</keyword>
<comment type="function">
    <text evidence="14">Negatively regulates signaling through the G-protein coupled thromboxane A2 receptor (TBXA2R). May be involved in mechanisms like programmed cell death, craniofacial development, patterning of the limbs, and formation of the left-right axis. Involved in the organization of apical junctions; the function is proposed to implicate a NPHP1-4-8 module. Does not seem to be strictly required for ciliogenesis. Involved in establishment of planar cell polarity such as in cochlear sensory epithelium and is proposed to implicate stabilization of disheveled proteins. Involved in regulation of proteasomal activity at the primary cilium probably implicating association with PSDM2.</text>
</comment>
<dbReference type="PROSITE" id="PS50004">
    <property type="entry name" value="C2"/>
    <property type="match status" value="2"/>
</dbReference>
<evidence type="ECO:0000313" key="22">
    <source>
        <dbReference type="RefSeq" id="XP_030883202.1"/>
    </source>
</evidence>
<sequence length="1229" mass="141709">MSHPTDETAGDLPVKDIGVNLSGMGGLQETSTTRTMKSRQAVSRISREELEDRFLRLRDENILLKQHARKQEDKIKRMATKLIRLVNDKKRYEQVGGGPKRLGRDVEMEEMMEQLQEKVHELERQNEVLKNRLISAKQQLQIQGYRQTPYNYVQSRVNTGRRKVHENAGVQECPRKGIRFQDVDVAETLQPMLTKYGNSLLEEARGEIRNLENVIQSQRGQIEELEHLAEILKTQLRRKENEIELSLLQLREQQATDQRSNIRDNVEMIKLHKQLVEKSNALSVMEGKFIQLQELQDRINDLEKERELLKENYDKLYNSAFSAAHEEQWKFKEQQLKVQIAQLETALKSDLTDKTEILDRFKTERDQNEKLIQENRELQLQYLEQKQQLDDLKHRLKFYNQESDINADELSEALLLIKAQKSQKNGDLSFLEKVDNKINKDLERSMRELQATHAETVQELEKTRNMLIMQHKINKDYQMEVEAVTQKMENLQQDYELKVEQYVHLLDSRAARIQKLEAQLKDIAYGTKQYKFKPEITPDDSVDEFDETVHLERGENLFEIHINKVTFSSEVLQASGDKEPVTFCTYAFYDFELQTTPIVQGLHPEYNFTSQYLVHVNDLFLQYIQKNTITLEVHQAYSTDYETIAAGQLRFHEILEKSGRIFCTASLVGTKGDIPNFGTVEYWFRLRIPMDQAIRLYRERAKALGYITSNYKGPEQMQWSSQQAPKTAQLSSTDSTDGNLNELHITVRCCSHLKSRASRLQPHPYVVYKFFDFADHDTAIIPSSNDPQFDDHMCFPVPMNMDLDRYLKSESLSFYVFDDSDTQENIYIGKVNVPLISLAHDRCISGVFELTDHKKHPAGTIHVILKWKFAYLPPSGSITIKDFGNFIRKEESEVVQRVPPTSSISTLVVAPTPKPRQRLTPVDKKVSFVDITPQQSSEIPPPPEDVKEMSSVVEHTPEIETNMPALSHIPEVSQESSGAKVKEKIQQGKDDDVSFLSEGQLADRSWTSSEDETEITEELEPEDEEDRSASDSDECIIPGHISKNIKQPSEKIRIEIIALSLNDSRVTADDAIQRLFVECRFYSLPAEETPVSLPKPKSGQWVYYNYSNVIYVDKENNQAKRDILKAILLKQELPYRSVRFTVVSDPPEDEQDLECEDIGIANIDLADMFQEGRDIIEQNIDVLDARAGGGRIGKLRVTVEALHALQSVYEQYRDDLEAERSCSGGISCS</sequence>
<evidence type="ECO:0000256" key="16">
    <source>
        <dbReference type="ARBA" id="ARBA00078503"/>
    </source>
</evidence>
<keyword evidence="8" id="KW-0677">Repeat</keyword>
<dbReference type="PANTHER" id="PTHR14240:SF4">
    <property type="entry name" value="PROTEIN FANTOM"/>
    <property type="match status" value="1"/>
</dbReference>
<protein>
    <recommendedName>
        <fullName evidence="15">Protein fantom</fullName>
    </recommendedName>
    <alternativeName>
        <fullName evidence="16">Nephrocystin-8</fullName>
    </alternativeName>
    <alternativeName>
        <fullName evidence="17">RPGR-interacting protein 1-like protein</fullName>
    </alternativeName>
</protein>
<dbReference type="InterPro" id="IPR021656">
    <property type="entry name" value="C2-C2_1"/>
</dbReference>
<gene>
    <name evidence="22" type="primary">RPGRIP1L</name>
</gene>
<evidence type="ECO:0000256" key="10">
    <source>
        <dbReference type="ARBA" id="ARBA00023054"/>
    </source>
</evidence>
<dbReference type="InterPro" id="IPR035892">
    <property type="entry name" value="C2_domain_sf"/>
</dbReference>
<dbReference type="RefSeq" id="XP_030883202.1">
    <property type="nucleotide sequence ID" value="XM_031027342.1"/>
</dbReference>
<keyword evidence="7" id="KW-0963">Cytoplasm</keyword>
<dbReference type="InterPro" id="IPR000008">
    <property type="entry name" value="C2_dom"/>
</dbReference>
<dbReference type="GO" id="GO:1905515">
    <property type="term" value="P:non-motile cilium assembly"/>
    <property type="evidence" value="ECO:0007669"/>
    <property type="project" value="TreeGrafter"/>
</dbReference>
<evidence type="ECO:0000256" key="5">
    <source>
        <dbReference type="ARBA" id="ARBA00006042"/>
    </source>
</evidence>
<keyword evidence="9" id="KW-0965">Cell junction</keyword>
<evidence type="ECO:0000259" key="20">
    <source>
        <dbReference type="PROSITE" id="PS50004"/>
    </source>
</evidence>
<dbReference type="GO" id="GO:0005813">
    <property type="term" value="C:centrosome"/>
    <property type="evidence" value="ECO:0007669"/>
    <property type="project" value="UniProtKB-SubCell"/>
</dbReference>
<dbReference type="FunFam" id="2.60.40.150:FF:000073">
    <property type="entry name" value="protein fantom isoform X1"/>
    <property type="match status" value="1"/>
</dbReference>
<evidence type="ECO:0000256" key="7">
    <source>
        <dbReference type="ARBA" id="ARBA00022490"/>
    </source>
</evidence>
<dbReference type="GO" id="GO:0036064">
    <property type="term" value="C:ciliary basal body"/>
    <property type="evidence" value="ECO:0007669"/>
    <property type="project" value="UniProtKB-ARBA"/>
</dbReference>
<evidence type="ECO:0000256" key="15">
    <source>
        <dbReference type="ARBA" id="ARBA00071893"/>
    </source>
</evidence>
<feature type="coiled-coil region" evidence="18">
    <location>
        <begin position="361"/>
        <end position="402"/>
    </location>
</feature>
<evidence type="ECO:0000313" key="21">
    <source>
        <dbReference type="Proteomes" id="UP000245341"/>
    </source>
</evidence>
<evidence type="ECO:0000256" key="8">
    <source>
        <dbReference type="ARBA" id="ARBA00022737"/>
    </source>
</evidence>
<dbReference type="FunFam" id="2.60.40.150:FF:000196">
    <property type="entry name" value="Protein fantom"/>
    <property type="match status" value="1"/>
</dbReference>
<dbReference type="GeneID" id="102737069"/>
<evidence type="ECO:0000256" key="3">
    <source>
        <dbReference type="ARBA" id="ARBA00004430"/>
    </source>
</evidence>
<dbReference type="SUPFAM" id="SSF49562">
    <property type="entry name" value="C2 domain (Calcium/lipid-binding domain, CaLB)"/>
    <property type="match status" value="2"/>
</dbReference>
<evidence type="ECO:0000256" key="11">
    <source>
        <dbReference type="ARBA" id="ARBA00023069"/>
    </source>
</evidence>
<feature type="coiled-coil region" evidence="18">
    <location>
        <begin position="285"/>
        <end position="319"/>
    </location>
</feature>
<organism evidence="21 22">
    <name type="scientific">Leptonychotes weddellii</name>
    <name type="common">Weddell seal</name>
    <name type="synonym">Otaria weddellii</name>
    <dbReference type="NCBI Taxonomy" id="9713"/>
    <lineage>
        <taxon>Eukaryota</taxon>
        <taxon>Metazoa</taxon>
        <taxon>Chordata</taxon>
        <taxon>Craniata</taxon>
        <taxon>Vertebrata</taxon>
        <taxon>Euteleostomi</taxon>
        <taxon>Mammalia</taxon>
        <taxon>Eutheria</taxon>
        <taxon>Laurasiatheria</taxon>
        <taxon>Carnivora</taxon>
        <taxon>Caniformia</taxon>
        <taxon>Pinnipedia</taxon>
        <taxon>Phocidae</taxon>
        <taxon>Monachinae</taxon>
        <taxon>Lobodontini</taxon>
        <taxon>Leptonychotes</taxon>
    </lineage>
</organism>
<feature type="region of interest" description="Disordered" evidence="19">
    <location>
        <begin position="930"/>
        <end position="1036"/>
    </location>
</feature>
<accession>A0A7F8QPS1</accession>
<evidence type="ECO:0000256" key="1">
    <source>
        <dbReference type="ARBA" id="ARBA00004120"/>
    </source>
</evidence>
<dbReference type="GO" id="GO:0005930">
    <property type="term" value="C:axoneme"/>
    <property type="evidence" value="ECO:0007669"/>
    <property type="project" value="UniProtKB-SubCell"/>
</dbReference>
<dbReference type="InterPro" id="IPR041091">
    <property type="entry name" value="RPGRIP1_C"/>
</dbReference>